<reference evidence="2" key="1">
    <citation type="submission" date="2016-08" db="EMBL/GenBank/DDBJ databases">
        <authorList>
            <person name="Varghese N."/>
            <person name="Submissions Spin"/>
        </authorList>
    </citation>
    <scope>NUCLEOTIDE SEQUENCE [LARGE SCALE GENOMIC DNA]</scope>
    <source>
        <strain evidence="2">P1-7</strain>
    </source>
</reference>
<accession>A0A1C3VJ59</accession>
<organism evidence="1 2">
    <name type="scientific">Rhizobium lusitanum</name>
    <dbReference type="NCBI Taxonomy" id="293958"/>
    <lineage>
        <taxon>Bacteria</taxon>
        <taxon>Pseudomonadati</taxon>
        <taxon>Pseudomonadota</taxon>
        <taxon>Alphaproteobacteria</taxon>
        <taxon>Hyphomicrobiales</taxon>
        <taxon>Rhizobiaceae</taxon>
        <taxon>Rhizobium/Agrobacterium group</taxon>
        <taxon>Rhizobium</taxon>
    </lineage>
</organism>
<proteinExistence type="predicted"/>
<dbReference type="Proteomes" id="UP000199205">
    <property type="component" value="Unassembled WGS sequence"/>
</dbReference>
<dbReference type="EMBL" id="FMAF01000005">
    <property type="protein sequence ID" value="SCB27771.1"/>
    <property type="molecule type" value="Genomic_DNA"/>
</dbReference>
<gene>
    <name evidence="1" type="ORF">GA0061101_105370</name>
</gene>
<dbReference type="RefSeq" id="WP_156143714.1">
    <property type="nucleotide sequence ID" value="NZ_FMAF01000005.1"/>
</dbReference>
<sequence>MTSHDDRDNILTDQKLHDLLKVEDEMDRLAGLKRDLPVEPGRIRVEDPQAPSS</sequence>
<evidence type="ECO:0000313" key="2">
    <source>
        <dbReference type="Proteomes" id="UP000199205"/>
    </source>
</evidence>
<name>A0A1C3VJ59_9HYPH</name>
<dbReference type="AlphaFoldDB" id="A0A1C3VJ59"/>
<evidence type="ECO:0000313" key="1">
    <source>
        <dbReference type="EMBL" id="SCB27771.1"/>
    </source>
</evidence>
<protein>
    <submittedName>
        <fullName evidence="1">Uncharacterized protein</fullName>
    </submittedName>
</protein>